<evidence type="ECO:0000313" key="11">
    <source>
        <dbReference type="Proteomes" id="UP000001072"/>
    </source>
</evidence>
<dbReference type="Proteomes" id="UP000001072">
    <property type="component" value="Unassembled WGS sequence"/>
</dbReference>
<dbReference type="FunCoup" id="F4R3I0">
    <property type="interactions" value="41"/>
</dbReference>
<dbReference type="PANTHER" id="PTHR24006">
    <property type="entry name" value="UBIQUITIN CARBOXYL-TERMINAL HYDROLASE"/>
    <property type="match status" value="1"/>
</dbReference>
<keyword evidence="5 7" id="KW-0378">Hydrolase</keyword>
<reference evidence="11" key="1">
    <citation type="journal article" date="2011" name="Proc. Natl. Acad. Sci. U.S.A.">
        <title>Obligate biotrophy features unraveled by the genomic analysis of rust fungi.</title>
        <authorList>
            <person name="Duplessis S."/>
            <person name="Cuomo C.A."/>
            <person name="Lin Y.-C."/>
            <person name="Aerts A."/>
            <person name="Tisserant E."/>
            <person name="Veneault-Fourrey C."/>
            <person name="Joly D.L."/>
            <person name="Hacquard S."/>
            <person name="Amselem J."/>
            <person name="Cantarel B.L."/>
            <person name="Chiu R."/>
            <person name="Coutinho P.M."/>
            <person name="Feau N."/>
            <person name="Field M."/>
            <person name="Frey P."/>
            <person name="Gelhaye E."/>
            <person name="Goldberg J."/>
            <person name="Grabherr M.G."/>
            <person name="Kodira C.D."/>
            <person name="Kohler A."/>
            <person name="Kuees U."/>
            <person name="Lindquist E.A."/>
            <person name="Lucas S.M."/>
            <person name="Mago R."/>
            <person name="Mauceli E."/>
            <person name="Morin E."/>
            <person name="Murat C."/>
            <person name="Pangilinan J.L."/>
            <person name="Park R."/>
            <person name="Pearson M."/>
            <person name="Quesneville H."/>
            <person name="Rouhier N."/>
            <person name="Sakthikumar S."/>
            <person name="Salamov A.A."/>
            <person name="Schmutz J."/>
            <person name="Selles B."/>
            <person name="Shapiro H."/>
            <person name="Tanguay P."/>
            <person name="Tuskan G.A."/>
            <person name="Henrissat B."/>
            <person name="Van de Peer Y."/>
            <person name="Rouze P."/>
            <person name="Ellis J.G."/>
            <person name="Dodds P.N."/>
            <person name="Schein J.E."/>
            <person name="Zhong S."/>
            <person name="Hamelin R.C."/>
            <person name="Grigoriev I.V."/>
            <person name="Szabo L.J."/>
            <person name="Martin F."/>
        </authorList>
    </citation>
    <scope>NUCLEOTIDE SEQUENCE [LARGE SCALE GENOMIC DNA]</scope>
    <source>
        <strain evidence="11">98AG31 / pathotype 3-4-7</strain>
    </source>
</reference>
<dbReference type="GO" id="GO:0005829">
    <property type="term" value="C:cytosol"/>
    <property type="evidence" value="ECO:0007669"/>
    <property type="project" value="TreeGrafter"/>
</dbReference>
<dbReference type="SUPFAM" id="SSF54001">
    <property type="entry name" value="Cysteine proteinases"/>
    <property type="match status" value="1"/>
</dbReference>
<evidence type="ECO:0000256" key="2">
    <source>
        <dbReference type="ARBA" id="ARBA00009085"/>
    </source>
</evidence>
<accession>F4R3I0</accession>
<dbReference type="EC" id="3.4.19.12" evidence="7"/>
<dbReference type="eggNOG" id="KOG1873">
    <property type="taxonomic scope" value="Eukaryota"/>
</dbReference>
<dbReference type="PANTHER" id="PTHR24006:SF888">
    <property type="entry name" value="UBIQUITIN CARBOXYL-TERMINAL HYDROLASE 30"/>
    <property type="match status" value="1"/>
</dbReference>
<feature type="compositionally biased region" description="Polar residues" evidence="8">
    <location>
        <begin position="1"/>
        <end position="16"/>
    </location>
</feature>
<feature type="compositionally biased region" description="Low complexity" evidence="8">
    <location>
        <begin position="197"/>
        <end position="222"/>
    </location>
</feature>
<keyword evidence="6 7" id="KW-0788">Thiol protease</keyword>
<feature type="compositionally biased region" description="Pro residues" evidence="8">
    <location>
        <begin position="386"/>
        <end position="395"/>
    </location>
</feature>
<evidence type="ECO:0000256" key="3">
    <source>
        <dbReference type="ARBA" id="ARBA00022670"/>
    </source>
</evidence>
<dbReference type="VEuPathDB" id="FungiDB:MELLADRAFT_86815"/>
<dbReference type="PROSITE" id="PS00972">
    <property type="entry name" value="USP_1"/>
    <property type="match status" value="1"/>
</dbReference>
<evidence type="ECO:0000256" key="4">
    <source>
        <dbReference type="ARBA" id="ARBA00022786"/>
    </source>
</evidence>
<evidence type="ECO:0000256" key="5">
    <source>
        <dbReference type="ARBA" id="ARBA00022801"/>
    </source>
</evidence>
<dbReference type="RefSeq" id="XP_007403568.1">
    <property type="nucleotide sequence ID" value="XM_007403506.1"/>
</dbReference>
<protein>
    <recommendedName>
        <fullName evidence="7">Ubiquitin carboxyl-terminal hydrolase</fullName>
        <ecNumber evidence="7">3.4.19.12</ecNumber>
    </recommendedName>
</protein>
<feature type="region of interest" description="Disordered" evidence="8">
    <location>
        <begin position="178"/>
        <end position="222"/>
    </location>
</feature>
<dbReference type="KEGG" id="mlr:MELLADRAFT_86815"/>
<comment type="catalytic activity">
    <reaction evidence="1 7">
        <text>Thiol-dependent hydrolysis of ester, thioester, amide, peptide and isopeptide bonds formed by the C-terminal Gly of ubiquitin (a 76-residue protein attached to proteins as an intracellular targeting signal).</text>
        <dbReference type="EC" id="3.4.19.12"/>
    </reaction>
</comment>
<evidence type="ECO:0000256" key="1">
    <source>
        <dbReference type="ARBA" id="ARBA00000707"/>
    </source>
</evidence>
<dbReference type="Gene3D" id="3.90.70.10">
    <property type="entry name" value="Cysteine proteinases"/>
    <property type="match status" value="1"/>
</dbReference>
<feature type="region of interest" description="Disordered" evidence="8">
    <location>
        <begin position="278"/>
        <end position="334"/>
    </location>
</feature>
<evidence type="ECO:0000256" key="6">
    <source>
        <dbReference type="ARBA" id="ARBA00022807"/>
    </source>
</evidence>
<keyword evidence="3 7" id="KW-0645">Protease</keyword>
<dbReference type="GeneID" id="18934310"/>
<dbReference type="HOGENOM" id="CLU_007938_1_0_1"/>
<dbReference type="STRING" id="747676.F4R3I0"/>
<organism evidence="11">
    <name type="scientific">Melampsora larici-populina (strain 98AG31 / pathotype 3-4-7)</name>
    <name type="common">Poplar leaf rust fungus</name>
    <dbReference type="NCBI Taxonomy" id="747676"/>
    <lineage>
        <taxon>Eukaryota</taxon>
        <taxon>Fungi</taxon>
        <taxon>Dikarya</taxon>
        <taxon>Basidiomycota</taxon>
        <taxon>Pucciniomycotina</taxon>
        <taxon>Pucciniomycetes</taxon>
        <taxon>Pucciniales</taxon>
        <taxon>Melampsoraceae</taxon>
        <taxon>Melampsora</taxon>
    </lineage>
</organism>
<evidence type="ECO:0000259" key="9">
    <source>
        <dbReference type="PROSITE" id="PS50235"/>
    </source>
</evidence>
<feature type="region of interest" description="Disordered" evidence="8">
    <location>
        <begin position="381"/>
        <end position="400"/>
    </location>
</feature>
<dbReference type="InterPro" id="IPR018200">
    <property type="entry name" value="USP_CS"/>
</dbReference>
<dbReference type="InterPro" id="IPR001394">
    <property type="entry name" value="Peptidase_C19_UCH"/>
</dbReference>
<feature type="domain" description="USP" evidence="9">
    <location>
        <begin position="30"/>
        <end position="603"/>
    </location>
</feature>
<dbReference type="EMBL" id="GL883090">
    <property type="protein sequence ID" value="EGG12630.1"/>
    <property type="molecule type" value="Genomic_DNA"/>
</dbReference>
<dbReference type="Pfam" id="PF00443">
    <property type="entry name" value="UCH"/>
    <property type="match status" value="1"/>
</dbReference>
<dbReference type="InterPro" id="IPR028889">
    <property type="entry name" value="USP"/>
</dbReference>
<dbReference type="InParanoid" id="F4R3I0"/>
<keyword evidence="11" id="KW-1185">Reference proteome</keyword>
<dbReference type="GO" id="GO:0016579">
    <property type="term" value="P:protein deubiquitination"/>
    <property type="evidence" value="ECO:0007669"/>
    <property type="project" value="InterPro"/>
</dbReference>
<feature type="compositionally biased region" description="Low complexity" evidence="8">
    <location>
        <begin position="17"/>
        <end position="28"/>
    </location>
</feature>
<dbReference type="AlphaFoldDB" id="F4R3I0"/>
<keyword evidence="4 7" id="KW-0833">Ubl conjugation pathway</keyword>
<dbReference type="GO" id="GO:0005634">
    <property type="term" value="C:nucleus"/>
    <property type="evidence" value="ECO:0007669"/>
    <property type="project" value="TreeGrafter"/>
</dbReference>
<comment type="similarity">
    <text evidence="2 7">Belongs to the peptidase C19 family.</text>
</comment>
<dbReference type="GO" id="GO:0004843">
    <property type="term" value="F:cysteine-type deubiquitinase activity"/>
    <property type="evidence" value="ECO:0007669"/>
    <property type="project" value="UniProtKB-UniRule"/>
</dbReference>
<name>F4R3I0_MELLP</name>
<evidence type="ECO:0000256" key="7">
    <source>
        <dbReference type="RuleBase" id="RU366025"/>
    </source>
</evidence>
<gene>
    <name evidence="10" type="ORF">MELLADRAFT_86815</name>
</gene>
<dbReference type="OrthoDB" id="2506363at2759"/>
<feature type="region of interest" description="Disordered" evidence="8">
    <location>
        <begin position="1"/>
        <end position="29"/>
    </location>
</feature>
<evidence type="ECO:0000256" key="8">
    <source>
        <dbReference type="SAM" id="MobiDB-lite"/>
    </source>
</evidence>
<dbReference type="PROSITE" id="PS00973">
    <property type="entry name" value="USP_2"/>
    <property type="match status" value="1"/>
</dbReference>
<dbReference type="InterPro" id="IPR050164">
    <property type="entry name" value="Peptidase_C19"/>
</dbReference>
<proteinExistence type="inferred from homology"/>
<evidence type="ECO:0000313" key="10">
    <source>
        <dbReference type="EMBL" id="EGG12630.1"/>
    </source>
</evidence>
<dbReference type="PROSITE" id="PS50235">
    <property type="entry name" value="USP_3"/>
    <property type="match status" value="1"/>
</dbReference>
<sequence>MPFRNNNNNNIDVYTKSSRTQSQHSSPSLPGIANLGNTCFMNSILQSLNATRPLSTLLNTNQNLNQPITPLQLLIRNHPHHHDSSSHLPILLQLSKLFNQISNTHSGSLKPIGLLKSIASQHPDYRRKDQQDAHEFLRILMDLIRSEEANFIKHCADSNVPSSSSETSSILDSNQSNVVGSTVLNGPDSHSLRVPTPLLSSSSSSSSSSASSSSFTSSTSIPDSSLLDSLFSGSLTQYTVCERFHVSSVQEGFLDLSLATRHPNPAMSKRARLRQKLGRLNRSKSPSTPPPSPLPSHDDWEQVLLGGSSAPNSSAFRPPVRSMTISGTSARRQRSNRPFLCSSFSGTSLDLLSLKDAAPLVAPSAQASSPPLDLLARILSPTAPARTPPPPPPPATGLRALRFSQPNPLLSKVGLLGSNPNKVSETGLEALLKSFTSIERLEGENRFACEACGSECSSSASSSSSSNPSSSEITSTTPKVILRRAWKRYLISNLPPIVVFHLKRSSPTGLSQVEQPFISFPIKLDFKPFLCPTRSDKSVIYGLYAVVVHQGVDNGGHYFCYVLSDHGGSSERSWLYCSDTEVRKVKVEEVMSTKAYMLFYEQL</sequence>
<dbReference type="GO" id="GO:0006508">
    <property type="term" value="P:proteolysis"/>
    <property type="evidence" value="ECO:0007669"/>
    <property type="project" value="UniProtKB-KW"/>
</dbReference>
<dbReference type="InterPro" id="IPR038765">
    <property type="entry name" value="Papain-like_cys_pep_sf"/>
</dbReference>